<gene>
    <name evidence="2" type="ORF">AD947_08770</name>
    <name evidence="3" type="ORF">HC62_01480</name>
</gene>
<dbReference type="AlphaFoldDB" id="A0A149TW05"/>
<dbReference type="PROSITE" id="PS51257">
    <property type="entry name" value="PROKAR_LIPOPROTEIN"/>
    <property type="match status" value="1"/>
</dbReference>
<sequence>MIKNPAVGLACVCLFLAGCASHRHDDAQSVCQQGPSGQARHGMHGTFLSSVGKTVGSAMPMALNAIPGVGGVAGGLADMGMQQAMGGFTGGPGHSLGQDDGFRQNGFDRHKPPTEDEEDAAQSQRNVRTVPCRPEEDDMPDLHAEDIHMEETR</sequence>
<feature type="region of interest" description="Disordered" evidence="1">
    <location>
        <begin position="84"/>
        <end position="153"/>
    </location>
</feature>
<evidence type="ECO:0000313" key="4">
    <source>
        <dbReference type="Proteomes" id="UP000075411"/>
    </source>
</evidence>
<dbReference type="Proteomes" id="UP000194565">
    <property type="component" value="Unassembled WGS sequence"/>
</dbReference>
<reference evidence="2 4" key="2">
    <citation type="submission" date="2015-06" db="EMBL/GenBank/DDBJ databases">
        <title>Improved classification and identification of acetic acid bacteria using matrix-assisted laser desorption/ionization time-of-flight mass spectrometry; Gluconobacter nephelii and Gluconobacter uchimurae are later heterotypic synonyms of Gluconobacter japonicus and Gluconobacter oxydans, respectively.</title>
        <authorList>
            <person name="Li L."/>
            <person name="Cleenwerck I."/>
            <person name="De Vuyst L."/>
            <person name="Vandamme P."/>
        </authorList>
    </citation>
    <scope>NUCLEOTIDE SEQUENCE [LARGE SCALE GENOMIC DNA]</scope>
    <source>
        <strain evidence="2 4">LMG 1663</strain>
    </source>
</reference>
<organism evidence="2 4">
    <name type="scientific">Acetobacter tropicalis</name>
    <dbReference type="NCBI Taxonomy" id="104102"/>
    <lineage>
        <taxon>Bacteria</taxon>
        <taxon>Pseudomonadati</taxon>
        <taxon>Pseudomonadota</taxon>
        <taxon>Alphaproteobacteria</taxon>
        <taxon>Acetobacterales</taxon>
        <taxon>Acetobacteraceae</taxon>
        <taxon>Acetobacter</taxon>
    </lineage>
</organism>
<evidence type="ECO:0000313" key="3">
    <source>
        <dbReference type="EMBL" id="OUI87100.1"/>
    </source>
</evidence>
<dbReference type="OrthoDB" id="7226049at2"/>
<accession>A0A149TW05</accession>
<feature type="compositionally biased region" description="Basic and acidic residues" evidence="1">
    <location>
        <begin position="140"/>
        <end position="153"/>
    </location>
</feature>
<evidence type="ECO:0000313" key="5">
    <source>
        <dbReference type="Proteomes" id="UP000194565"/>
    </source>
</evidence>
<name>A0A149TW05_9PROT</name>
<dbReference type="EMBL" id="LHZT01000121">
    <property type="protein sequence ID" value="KXV57320.1"/>
    <property type="molecule type" value="Genomic_DNA"/>
</dbReference>
<evidence type="ECO:0000256" key="1">
    <source>
        <dbReference type="SAM" id="MobiDB-lite"/>
    </source>
</evidence>
<comment type="caution">
    <text evidence="2">The sequence shown here is derived from an EMBL/GenBank/DDBJ whole genome shotgun (WGS) entry which is preliminary data.</text>
</comment>
<feature type="compositionally biased region" description="Basic and acidic residues" evidence="1">
    <location>
        <begin position="100"/>
        <end position="114"/>
    </location>
</feature>
<proteinExistence type="predicted"/>
<dbReference type="Proteomes" id="UP000075411">
    <property type="component" value="Unassembled WGS sequence"/>
</dbReference>
<dbReference type="EMBL" id="JOMM01000012">
    <property type="protein sequence ID" value="OUI87100.1"/>
    <property type="molecule type" value="Genomic_DNA"/>
</dbReference>
<dbReference type="RefSeq" id="WP_061488168.1">
    <property type="nucleotide sequence ID" value="NZ_JOMM01000012.1"/>
</dbReference>
<reference evidence="3 5" key="1">
    <citation type="submission" date="2014-06" db="EMBL/GenBank/DDBJ databases">
        <authorList>
            <person name="Ju J."/>
            <person name="Zhang J."/>
        </authorList>
    </citation>
    <scope>NUCLEOTIDE SEQUENCE [LARGE SCALE GENOMIC DNA]</scope>
    <source>
        <strain evidence="3">DmW_042</strain>
    </source>
</reference>
<dbReference type="PATRIC" id="fig|104102.12.peg.1558"/>
<evidence type="ECO:0008006" key="6">
    <source>
        <dbReference type="Google" id="ProtNLM"/>
    </source>
</evidence>
<protein>
    <recommendedName>
        <fullName evidence="6">Lipoprotein</fullName>
    </recommendedName>
</protein>
<evidence type="ECO:0000313" key="2">
    <source>
        <dbReference type="EMBL" id="KXV57320.1"/>
    </source>
</evidence>